<dbReference type="InterPro" id="IPR013766">
    <property type="entry name" value="Thioredoxin_domain"/>
</dbReference>
<feature type="domain" description="Thioredoxin" evidence="3">
    <location>
        <begin position="52"/>
        <end position="193"/>
    </location>
</feature>
<dbReference type="InterPro" id="IPR050553">
    <property type="entry name" value="Thioredoxin_ResA/DsbE_sf"/>
</dbReference>
<proteinExistence type="predicted"/>
<feature type="signal peptide" evidence="2">
    <location>
        <begin position="1"/>
        <end position="20"/>
    </location>
</feature>
<reference evidence="4 5" key="1">
    <citation type="submission" date="2024-04" db="EMBL/GenBank/DDBJ databases">
        <title>Aurantiacibacter sp. DGU6 16S ribosomal RNA gene Genome sequencing and assembly.</title>
        <authorList>
            <person name="Park S."/>
        </authorList>
    </citation>
    <scope>NUCLEOTIDE SEQUENCE [LARGE SCALE GENOMIC DNA]</scope>
    <source>
        <strain evidence="4 5">DGU6</strain>
    </source>
</reference>
<dbReference type="InterPro" id="IPR036249">
    <property type="entry name" value="Thioredoxin-like_sf"/>
</dbReference>
<dbReference type="PROSITE" id="PS00194">
    <property type="entry name" value="THIOREDOXIN_1"/>
    <property type="match status" value="1"/>
</dbReference>
<dbReference type="InterPro" id="IPR000866">
    <property type="entry name" value="AhpC/TSA"/>
</dbReference>
<keyword evidence="1" id="KW-0676">Redox-active center</keyword>
<dbReference type="SUPFAM" id="SSF52833">
    <property type="entry name" value="Thioredoxin-like"/>
    <property type="match status" value="1"/>
</dbReference>
<keyword evidence="2" id="KW-0732">Signal</keyword>
<evidence type="ECO:0000313" key="5">
    <source>
        <dbReference type="Proteomes" id="UP001497045"/>
    </source>
</evidence>
<dbReference type="PANTHER" id="PTHR42852">
    <property type="entry name" value="THIOL:DISULFIDE INTERCHANGE PROTEIN DSBE"/>
    <property type="match status" value="1"/>
</dbReference>
<evidence type="ECO:0000259" key="3">
    <source>
        <dbReference type="PROSITE" id="PS51352"/>
    </source>
</evidence>
<dbReference type="EMBL" id="JBBYHV010000001">
    <property type="protein sequence ID" value="MEL1250868.1"/>
    <property type="molecule type" value="Genomic_DNA"/>
</dbReference>
<name>A0ABU9IFZ5_9SPHN</name>
<dbReference type="CDD" id="cd02966">
    <property type="entry name" value="TlpA_like_family"/>
    <property type="match status" value="1"/>
</dbReference>
<evidence type="ECO:0000313" key="4">
    <source>
        <dbReference type="EMBL" id="MEL1250868.1"/>
    </source>
</evidence>
<protein>
    <submittedName>
        <fullName evidence="4">TlpA disulfide reductase family protein</fullName>
    </submittedName>
</protein>
<gene>
    <name evidence="4" type="ORF">AAEO60_09310</name>
</gene>
<dbReference type="Proteomes" id="UP001497045">
    <property type="component" value="Unassembled WGS sequence"/>
</dbReference>
<organism evidence="4 5">
    <name type="scientific">Aurantiacibacter gilvus</name>
    <dbReference type="NCBI Taxonomy" id="3139141"/>
    <lineage>
        <taxon>Bacteria</taxon>
        <taxon>Pseudomonadati</taxon>
        <taxon>Pseudomonadota</taxon>
        <taxon>Alphaproteobacteria</taxon>
        <taxon>Sphingomonadales</taxon>
        <taxon>Erythrobacteraceae</taxon>
        <taxon>Aurantiacibacter</taxon>
    </lineage>
</organism>
<keyword evidence="5" id="KW-1185">Reference proteome</keyword>
<accession>A0ABU9IFZ5</accession>
<dbReference type="InterPro" id="IPR017937">
    <property type="entry name" value="Thioredoxin_CS"/>
</dbReference>
<feature type="chain" id="PRO_5046985488" evidence="2">
    <location>
        <begin position="21"/>
        <end position="197"/>
    </location>
</feature>
<dbReference type="Pfam" id="PF00578">
    <property type="entry name" value="AhpC-TSA"/>
    <property type="match status" value="1"/>
</dbReference>
<evidence type="ECO:0000256" key="2">
    <source>
        <dbReference type="SAM" id="SignalP"/>
    </source>
</evidence>
<dbReference type="PANTHER" id="PTHR42852:SF13">
    <property type="entry name" value="PROTEIN DIPZ"/>
    <property type="match status" value="1"/>
</dbReference>
<evidence type="ECO:0000256" key="1">
    <source>
        <dbReference type="ARBA" id="ARBA00023284"/>
    </source>
</evidence>
<sequence>MPKARLVLSSFAALAALSLAGCDRDGGQVAQESDAVDGASETAVLVGEPDPIFSGTEIPAVTLIDPEGAELALAEIGEPVLLNLWATWCAPCVVEMPLLDELAVDYEGRLNVITVNEDGRGAEIVTRFFAEHDLSNLPQWIDPDFALSEAFGGGPGLPLTVFYDAEGVEVWRVIGDYDWASEEARARIDEALAASAG</sequence>
<dbReference type="Gene3D" id="3.40.30.10">
    <property type="entry name" value="Glutaredoxin"/>
    <property type="match status" value="1"/>
</dbReference>
<dbReference type="PROSITE" id="PS51352">
    <property type="entry name" value="THIOREDOXIN_2"/>
    <property type="match status" value="1"/>
</dbReference>
<dbReference type="RefSeq" id="WP_341673378.1">
    <property type="nucleotide sequence ID" value="NZ_JBBYHV010000001.1"/>
</dbReference>
<dbReference type="PROSITE" id="PS51257">
    <property type="entry name" value="PROKAR_LIPOPROTEIN"/>
    <property type="match status" value="1"/>
</dbReference>
<comment type="caution">
    <text evidence="4">The sequence shown here is derived from an EMBL/GenBank/DDBJ whole genome shotgun (WGS) entry which is preliminary data.</text>
</comment>